<sequence>MRLTKYQQETIKNVLLKHFGEGSDLLVFGSRADDNARGGDIDLYIEPDLHSADDIVEAKLNALVELHLLLGDQKIDLVINRKAGTVLPIYQIAKESGIRL</sequence>
<protein>
    <submittedName>
        <fullName evidence="1">Nucleotidyltransferase domain-containing protein</fullName>
    </submittedName>
</protein>
<name>A0A847R5A6_9GAMM</name>
<dbReference type="EMBL" id="JABAEK010000037">
    <property type="protein sequence ID" value="NLQ19195.1"/>
    <property type="molecule type" value="Genomic_DNA"/>
</dbReference>
<evidence type="ECO:0000313" key="2">
    <source>
        <dbReference type="Proteomes" id="UP000586067"/>
    </source>
</evidence>
<evidence type="ECO:0000313" key="1">
    <source>
        <dbReference type="EMBL" id="NLQ19195.1"/>
    </source>
</evidence>
<organism evidence="1 2">
    <name type="scientific">Marinomonas profundi</name>
    <dbReference type="NCBI Taxonomy" id="2726122"/>
    <lineage>
        <taxon>Bacteria</taxon>
        <taxon>Pseudomonadati</taxon>
        <taxon>Pseudomonadota</taxon>
        <taxon>Gammaproteobacteria</taxon>
        <taxon>Oceanospirillales</taxon>
        <taxon>Oceanospirillaceae</taxon>
        <taxon>Marinomonas</taxon>
    </lineage>
</organism>
<dbReference type="Proteomes" id="UP000586067">
    <property type="component" value="Unassembled WGS sequence"/>
</dbReference>
<gene>
    <name evidence="1" type="ORF">HGG82_16500</name>
</gene>
<accession>A0A847R5A6</accession>
<comment type="caution">
    <text evidence="1">The sequence shown here is derived from an EMBL/GenBank/DDBJ whole genome shotgun (WGS) entry which is preliminary data.</text>
</comment>
<dbReference type="RefSeq" id="WP_168827657.1">
    <property type="nucleotide sequence ID" value="NZ_CP073013.1"/>
</dbReference>
<dbReference type="SUPFAM" id="SSF81301">
    <property type="entry name" value="Nucleotidyltransferase"/>
    <property type="match status" value="1"/>
</dbReference>
<dbReference type="GO" id="GO:0016740">
    <property type="term" value="F:transferase activity"/>
    <property type="evidence" value="ECO:0007669"/>
    <property type="project" value="UniProtKB-KW"/>
</dbReference>
<dbReference type="CDD" id="cd05403">
    <property type="entry name" value="NT_KNTase_like"/>
    <property type="match status" value="1"/>
</dbReference>
<dbReference type="InterPro" id="IPR043519">
    <property type="entry name" value="NT_sf"/>
</dbReference>
<reference evidence="1 2" key="1">
    <citation type="submission" date="2020-04" db="EMBL/GenBank/DDBJ databases">
        <title>Marinomonas sp. M1K-6 isolated from the deep seawater of the Mariana Trench.</title>
        <authorList>
            <person name="Li Y."/>
        </authorList>
    </citation>
    <scope>NUCLEOTIDE SEQUENCE [LARGE SCALE GENOMIC DNA]</scope>
    <source>
        <strain evidence="1 2">M1K-6</strain>
    </source>
</reference>
<keyword evidence="2" id="KW-1185">Reference proteome</keyword>
<dbReference type="AlphaFoldDB" id="A0A847R5A6"/>
<keyword evidence="1" id="KW-0808">Transferase</keyword>
<proteinExistence type="predicted"/>
<dbReference type="Gene3D" id="3.30.460.10">
    <property type="entry name" value="Beta Polymerase, domain 2"/>
    <property type="match status" value="1"/>
</dbReference>